<proteinExistence type="inferred from homology"/>
<evidence type="ECO:0000256" key="7">
    <source>
        <dbReference type="ARBA" id="ARBA00022598"/>
    </source>
</evidence>
<dbReference type="InterPro" id="IPR009081">
    <property type="entry name" value="PP-bd_ACP"/>
</dbReference>
<name>A0A2S7VR74_9VIBR</name>
<dbReference type="SMART" id="SM00823">
    <property type="entry name" value="PKS_PP"/>
    <property type="match status" value="3"/>
</dbReference>
<evidence type="ECO:0000313" key="14">
    <source>
        <dbReference type="EMBL" id="PQJ64654.1"/>
    </source>
</evidence>
<dbReference type="PROSITE" id="PS50075">
    <property type="entry name" value="CARRIER"/>
    <property type="match status" value="4"/>
</dbReference>
<dbReference type="Gene3D" id="1.10.1200.10">
    <property type="entry name" value="ACP-like"/>
    <property type="match status" value="4"/>
</dbReference>
<dbReference type="GO" id="GO:0006633">
    <property type="term" value="P:fatty acid biosynthetic process"/>
    <property type="evidence" value="ECO:0007669"/>
    <property type="project" value="UniProtKB-UniPathway"/>
</dbReference>
<dbReference type="Pfam" id="PF02801">
    <property type="entry name" value="Ketoacyl-synt_C"/>
    <property type="match status" value="1"/>
</dbReference>
<evidence type="ECO:0000313" key="15">
    <source>
        <dbReference type="Proteomes" id="UP000238707"/>
    </source>
</evidence>
<evidence type="ECO:0000256" key="11">
    <source>
        <dbReference type="SAM" id="Phobius"/>
    </source>
</evidence>
<evidence type="ECO:0000256" key="4">
    <source>
        <dbReference type="ARBA" id="ARBA00006432"/>
    </source>
</evidence>
<dbReference type="SUPFAM" id="SSF53901">
    <property type="entry name" value="Thiolase-like"/>
    <property type="match status" value="1"/>
</dbReference>
<evidence type="ECO:0000256" key="3">
    <source>
        <dbReference type="ARBA" id="ARBA00005194"/>
    </source>
</evidence>
<dbReference type="Pfam" id="PF00550">
    <property type="entry name" value="PP-binding"/>
    <property type="match status" value="4"/>
</dbReference>
<dbReference type="FunFam" id="3.30.559.30:FF:000006">
    <property type="entry name" value="Yersiniabactin polyketide/non-ribosomal peptide synthetase"/>
    <property type="match status" value="2"/>
</dbReference>
<dbReference type="CDD" id="cd19535">
    <property type="entry name" value="Cyc_NRPS"/>
    <property type="match status" value="2"/>
</dbReference>
<dbReference type="GO" id="GO:0005737">
    <property type="term" value="C:cytoplasm"/>
    <property type="evidence" value="ECO:0007669"/>
    <property type="project" value="TreeGrafter"/>
</dbReference>
<dbReference type="InterPro" id="IPR025110">
    <property type="entry name" value="AMP-bd_C"/>
</dbReference>
<dbReference type="CDD" id="cd00833">
    <property type="entry name" value="PKS"/>
    <property type="match status" value="1"/>
</dbReference>
<evidence type="ECO:0000256" key="1">
    <source>
        <dbReference type="ARBA" id="ARBA00001957"/>
    </source>
</evidence>
<dbReference type="PANTHER" id="PTHR45527:SF10">
    <property type="entry name" value="PYOCHELIN SYNTHASE PCHF"/>
    <property type="match status" value="1"/>
</dbReference>
<keyword evidence="11" id="KW-1133">Transmembrane helix</keyword>
<evidence type="ECO:0000256" key="10">
    <source>
        <dbReference type="ARBA" id="ARBA00023098"/>
    </source>
</evidence>
<dbReference type="PROSITE" id="PS00455">
    <property type="entry name" value="AMP_BINDING"/>
    <property type="match status" value="3"/>
</dbReference>
<dbReference type="InterPro" id="IPR023213">
    <property type="entry name" value="CAT-like_dom_sf"/>
</dbReference>
<feature type="transmembrane region" description="Helical" evidence="11">
    <location>
        <begin position="214"/>
        <end position="232"/>
    </location>
</feature>
<dbReference type="Pfam" id="PF00109">
    <property type="entry name" value="ketoacyl-synt"/>
    <property type="match status" value="1"/>
</dbReference>
<keyword evidence="9" id="KW-0276">Fatty acid metabolism</keyword>
<dbReference type="InterPro" id="IPR020806">
    <property type="entry name" value="PKS_PP-bd"/>
</dbReference>
<dbReference type="InterPro" id="IPR020841">
    <property type="entry name" value="PKS_Beta-ketoAc_synthase_dom"/>
</dbReference>
<protein>
    <recommendedName>
        <fullName evidence="16">Non-ribosomal peptide synthetase</fullName>
    </recommendedName>
</protein>
<dbReference type="SMART" id="SM01294">
    <property type="entry name" value="PKS_PP_betabranch"/>
    <property type="match status" value="1"/>
</dbReference>
<comment type="cofactor">
    <cofactor evidence="1">
        <name>pantetheine 4'-phosphate</name>
        <dbReference type="ChEBI" id="CHEBI:47942"/>
    </cofactor>
</comment>
<comment type="pathway">
    <text evidence="3">Lipid metabolism; fatty acid biosynthesis.</text>
</comment>
<accession>A0A2S7VR74</accession>
<dbReference type="Gene3D" id="3.30.559.10">
    <property type="entry name" value="Chloramphenicol acetyltransferase-like domain"/>
    <property type="match status" value="2"/>
</dbReference>
<dbReference type="Gene3D" id="3.30.70.3290">
    <property type="match status" value="1"/>
</dbReference>
<dbReference type="PROSITE" id="PS00606">
    <property type="entry name" value="KS3_1"/>
    <property type="match status" value="1"/>
</dbReference>
<dbReference type="NCBIfam" id="TIGR01733">
    <property type="entry name" value="AA-adenyl-dom"/>
    <property type="match status" value="2"/>
</dbReference>
<dbReference type="GO" id="GO:0031177">
    <property type="term" value="F:phosphopantetheine binding"/>
    <property type="evidence" value="ECO:0007669"/>
    <property type="project" value="InterPro"/>
</dbReference>
<dbReference type="EMBL" id="MSCI01000001">
    <property type="protein sequence ID" value="PQJ64654.1"/>
    <property type="molecule type" value="Genomic_DNA"/>
</dbReference>
<dbReference type="GO" id="GO:0044550">
    <property type="term" value="P:secondary metabolite biosynthetic process"/>
    <property type="evidence" value="ECO:0007669"/>
    <property type="project" value="TreeGrafter"/>
</dbReference>
<dbReference type="SUPFAM" id="SSF52777">
    <property type="entry name" value="CoA-dependent acyltransferases"/>
    <property type="match status" value="4"/>
</dbReference>
<comment type="caution">
    <text evidence="14">The sequence shown here is derived from an EMBL/GenBank/DDBJ whole genome shotgun (WGS) entry which is preliminary data.</text>
</comment>
<feature type="domain" description="Carrier" evidence="12">
    <location>
        <begin position="3696"/>
        <end position="3772"/>
    </location>
</feature>
<dbReference type="SUPFAM" id="SSF53335">
    <property type="entry name" value="S-adenosyl-L-methionine-dependent methyltransferases"/>
    <property type="match status" value="1"/>
</dbReference>
<dbReference type="InterPro" id="IPR045851">
    <property type="entry name" value="AMP-bd_C_sf"/>
</dbReference>
<dbReference type="InterPro" id="IPR036736">
    <property type="entry name" value="ACP-like_sf"/>
</dbReference>
<evidence type="ECO:0000259" key="13">
    <source>
        <dbReference type="PROSITE" id="PS52004"/>
    </source>
</evidence>
<dbReference type="InterPro" id="IPR029063">
    <property type="entry name" value="SAM-dependent_MTases_sf"/>
</dbReference>
<keyword evidence="5" id="KW-0596">Phosphopantetheine</keyword>
<keyword evidence="11" id="KW-0472">Membrane</keyword>
<dbReference type="PROSITE" id="PS52004">
    <property type="entry name" value="KS3_2"/>
    <property type="match status" value="1"/>
</dbReference>
<dbReference type="FunFam" id="3.30.559.10:FF:000023">
    <property type="entry name" value="Non-ribosomal peptide synthetase"/>
    <property type="match status" value="1"/>
</dbReference>
<dbReference type="InterPro" id="IPR018201">
    <property type="entry name" value="Ketoacyl_synth_AS"/>
</dbReference>
<feature type="domain" description="Ketosynthase family 3 (KS3)" evidence="13">
    <location>
        <begin position="660"/>
        <end position="1066"/>
    </location>
</feature>
<dbReference type="GO" id="GO:0071766">
    <property type="term" value="P:Actinobacterium-type cell wall biogenesis"/>
    <property type="evidence" value="ECO:0007669"/>
    <property type="project" value="UniProtKB-ARBA"/>
</dbReference>
<dbReference type="CDD" id="cd05931">
    <property type="entry name" value="FAAL"/>
    <property type="match status" value="1"/>
</dbReference>
<organism evidence="14 15">
    <name type="scientific">Vibrio chagasii</name>
    <dbReference type="NCBI Taxonomy" id="170679"/>
    <lineage>
        <taxon>Bacteria</taxon>
        <taxon>Pseudomonadati</taxon>
        <taxon>Pseudomonadota</taxon>
        <taxon>Gammaproteobacteria</taxon>
        <taxon>Vibrionales</taxon>
        <taxon>Vibrionaceae</taxon>
        <taxon>Vibrio</taxon>
    </lineage>
</organism>
<dbReference type="InterPro" id="IPR001242">
    <property type="entry name" value="Condensation_dom"/>
</dbReference>
<dbReference type="Pfam" id="PF00501">
    <property type="entry name" value="AMP-binding"/>
    <property type="match status" value="3"/>
</dbReference>
<evidence type="ECO:0000256" key="8">
    <source>
        <dbReference type="ARBA" id="ARBA00022679"/>
    </source>
</evidence>
<dbReference type="InterPro" id="IPR057737">
    <property type="entry name" value="Condensation_MtbB-like"/>
</dbReference>
<dbReference type="InterPro" id="IPR010071">
    <property type="entry name" value="AA_adenyl_dom"/>
</dbReference>
<dbReference type="Pfam" id="PF23024">
    <property type="entry name" value="AMP-dom_DIP2-like"/>
    <property type="match status" value="1"/>
</dbReference>
<evidence type="ECO:0000256" key="9">
    <source>
        <dbReference type="ARBA" id="ARBA00022832"/>
    </source>
</evidence>
<dbReference type="FunFam" id="3.40.50.12780:FF:000013">
    <property type="entry name" value="Long-chain-fatty-acid--AMP ligase FadD32"/>
    <property type="match status" value="1"/>
</dbReference>
<evidence type="ECO:0000256" key="2">
    <source>
        <dbReference type="ARBA" id="ARBA00004924"/>
    </source>
</evidence>
<dbReference type="InterPro" id="IPR014031">
    <property type="entry name" value="Ketoacyl_synth_C"/>
</dbReference>
<dbReference type="GO" id="GO:0043041">
    <property type="term" value="P:amino acid activation for nonribosomal peptide biosynthetic process"/>
    <property type="evidence" value="ECO:0007669"/>
    <property type="project" value="TreeGrafter"/>
</dbReference>
<dbReference type="InterPro" id="IPR000873">
    <property type="entry name" value="AMP-dep_synth/lig_dom"/>
</dbReference>
<dbReference type="NCBIfam" id="NF003417">
    <property type="entry name" value="PRK04813.1"/>
    <property type="match status" value="4"/>
</dbReference>
<dbReference type="InterPro" id="IPR020845">
    <property type="entry name" value="AMP-binding_CS"/>
</dbReference>
<keyword evidence="6" id="KW-0597">Phosphoprotein</keyword>
<dbReference type="CDD" id="cd12114">
    <property type="entry name" value="A_NRPS_TlmIV_like"/>
    <property type="match status" value="1"/>
</dbReference>
<keyword evidence="15" id="KW-1185">Reference proteome</keyword>
<evidence type="ECO:0000256" key="5">
    <source>
        <dbReference type="ARBA" id="ARBA00022450"/>
    </source>
</evidence>
<dbReference type="PANTHER" id="PTHR45527">
    <property type="entry name" value="NONRIBOSOMAL PEPTIDE SYNTHETASE"/>
    <property type="match status" value="1"/>
</dbReference>
<dbReference type="SUPFAM" id="SSF56801">
    <property type="entry name" value="Acetyl-CoA synthetase-like"/>
    <property type="match status" value="3"/>
</dbReference>
<comment type="pathway">
    <text evidence="2">Siderophore biosynthesis.</text>
</comment>
<dbReference type="SMART" id="SM00825">
    <property type="entry name" value="PKS_KS"/>
    <property type="match status" value="1"/>
</dbReference>
<evidence type="ECO:0008006" key="16">
    <source>
        <dbReference type="Google" id="ProtNLM"/>
    </source>
</evidence>
<keyword evidence="8" id="KW-0808">Transferase</keyword>
<dbReference type="Gene3D" id="3.40.47.10">
    <property type="match status" value="1"/>
</dbReference>
<evidence type="ECO:0000256" key="6">
    <source>
        <dbReference type="ARBA" id="ARBA00022553"/>
    </source>
</evidence>
<dbReference type="InterPro" id="IPR016039">
    <property type="entry name" value="Thiolase-like"/>
</dbReference>
<dbReference type="FunFam" id="3.40.50.12780:FF:000012">
    <property type="entry name" value="Non-ribosomal peptide synthetase"/>
    <property type="match status" value="2"/>
</dbReference>
<dbReference type="InterPro" id="IPR042099">
    <property type="entry name" value="ANL_N_sf"/>
</dbReference>
<keyword evidence="10" id="KW-0443">Lipid metabolism</keyword>
<reference evidence="14 15" key="1">
    <citation type="submission" date="2016-12" db="EMBL/GenBank/DDBJ databases">
        <title>Diversity of luminous bacteria.</title>
        <authorList>
            <person name="Yoshizawa S."/>
            <person name="Kogure K."/>
        </authorList>
    </citation>
    <scope>NUCLEOTIDE SEQUENCE [LARGE SCALE GENOMIC DNA]</scope>
    <source>
        <strain evidence="14 15">LC2-408</strain>
    </source>
</reference>
<comment type="similarity">
    <text evidence="4">Belongs to the ATP-dependent AMP-binding enzyme family.</text>
</comment>
<feature type="domain" description="Carrier" evidence="12">
    <location>
        <begin position="2651"/>
        <end position="2725"/>
    </location>
</feature>
<sequence length="3785" mass="421082">MQEIVAGWVQQRLMHNFENNALEIALNDCTGEEHQSYSYQELFYEVSKVARNIKCFSGERALLLLPGDSSFIFSYLACLMVGVTAVPVNLPGVKRLQRVKSNIEHILDDCEPNLIVALSATKGEIEKFGWDINREVVYLDELFGEKQPLCWNDLCPPTGPVMLQYSSGSTGSPKAVCNYDKNIYHQFDIMLQVEPSLQHIHTANWLPFYHDLGLFYGLMFPLLSGGTCSFIRPSQFSVEPAKWLNMIEQYQATITAAPDFAYQLCVDSISDLQASELDLSSLKVVMNAAEPIRASTIRSFSQKFESSGFQSSRFLPAYGMAEATLIVSHKPANTSAVMKTFDVGCLAEGHAVESMSGRELVSSGSQFNSWQVEIVDPHTGAACELGQVGEVWVRGNSVAKGYWNKASLTQQTFNASINSSCDDGEYLRTGDLAFKWGGELYICGRFKDVIIVSGENHMPNDLESTIESVCGDIEVGGACFVQDIESGEIHGLCEVHRHTEQRQLIKISKTIKSLIAKNHNLSVSQVTLIARGCLQKTSSGKIRRSLMLSELQAQKLKPLYISSLPATPAFITDISEYLRNSLEAIVGIELLGDKQGFTDVGLTSLLATQWCAQISSQLGISISPVQLFAYPNLSAFSQFVQQQHRQQSPKELVEAFSSRSTDIAIIAISSRLPKQQNASWVEYADWLIKGESALASVSDELRTFSLPIGAVDNIDKFDANFFAMSSREACLLDPQQRWLMESSWHLFEQAGWLPSKLKGLPLGIFVGQGSQDYSDLLANQNAPEFLKSYLITGTSRSGSSGRLAKYYGTSGPAITIDTACSSSIVAIDMAVQNIQSKRCESAIAGGVNLLLSSQIESALQKAGMLSPNGRCATFSADADGYARAEGLGLLLLKDYDAAIRDGDPILAVIEATGVAQDGESSSLTAPNPLAQQTLLKEVLARSGRTENDIDAIEMHGTGTPLGDPIELSAIDGVYQSRIQPLHLTAGKAQFGHLESAAGVAGVIRAIAQMRAQTVFPHPTFKSFNPELRPWIERYIFENDVRPIPLRRMGVSSFSFTGTLGHIIIRNHQDVTDKSEYVLPQIGFLPLTASHIDSLSQLAKAWIQTIESHRHNAVELFHAWRDKREHHLPIRRCVPFADIEDLLCKLKQIAVGQSFVPSALPAELEQWCNGADYDWSHFSEKVTYPTEILLALPLYPFKREKYWVEQQNTGSKSNIEEATLPAKSIIDHQAFLTEWLSDVLLIEPGEIGLDADLINLGLDSLQMMDLVDEAKKHNVVFELVRMYEAPTLAAWSALWQSSVSCDQVAEKYLDAKKEQDTETVLTHPFELTSVQQAYWQGRNSTQTLGGVACQVYLELDSEWIDSDKLRLALDRLYARHSMLRMRMNSDGLGYITANAPTQIHEYDWRTLDCELATSKQADLRRNLEAQILDLENESGLAINLSHSPRGSRLHFNIDMVVADALSIQILLDDLAQFYLDDNCEQLAQPTLHFPQYLSAIREQAHVEADRQYWLAQLPSLPSAPQLPLAKRPEEIKQPVFVHREWRLAADKWRALQQACRQHRITPSMMLASCYAETLRGWSDNKDFCLNLTIFNRRHTAMDVSGVVADFTTLMLLACRDGEASNILDNASALNRQFMANLDHSDFDAIRLLRELSKQRGSQVAMPIVFTSNLGNDFLGDSCLGEMNYVISQTPQVWIDCQVMERKGELIISWDTVDDLFPANMVDQMFASMGRLITEIAQRPNMLKQTVPAFLTEEARKDRASRNSSDVISYAPRTLHQRFFELAEAQPDAIAVIENKASMSYRQLSESAGELAYRLKQEGVLSGDRVAILLPKGASQVVAVLAIHLLGASYVPLDIEQPVARLNQIIEQAAIKIVVINQDAVEAITNQEAMAGWSLLDIDERGQEHIIATQIASVSPHDVAYIIYTSGSTGIPKGVITTHQAAANTIDDINQRYQLVSDCRTFALSALNFDLSVFDIFGPLSVGGCVVVPQQSERKEAKAWISLIHEYQITIWNSVPALFEMLLIAAENDTRQLPSSMTNVLLSGDWVGLDLQPRLNALNPSIQLTALGGATEAAIWSNAFDVNYVETDWTSIPYGYSLSNQSYRVMDALGRDCPDWVIGELWIGGQGVAEGYFADPERTAAQFIFHDGQQYYRTGDMGRFWSNGIVEFIGRRDNQVKLNGFRIELGDVEHAAEQFSGVQKAIALLLDKPQKHIQLFVSKQQGEVSALQTEYEADMTLLDTKVSQPTPPKPVDHTAIEQAMATHVMRLVLDKMVIANNVKPGASLTLDDWLCSLHITPRFQAVFESWLHVLVETKQWSAERGYWRQEQDVVSPMVAYQKKVAHMPAHASILSALENKVDWYVDLMQGEVSEITLIDDPVLTPEALALIHPDFSSTEQYIVETIVLLSKQLGRAVNVVELNGRTGHLASHILNQCDASQVSYCVAEQAKSVLDQATFRLVGYGDHAFACALSDVERHQADLVISNNALHRFNDVNEGINLMSSLIAPSGHFVAIETQALSPLALLTVTLMQPEALMRSVDQSPYHDCRRGESSPLLDAQQWQTSLQTSSLSMNVLPAVNKANLLVMTGRQAETLTVSDTSQLADWLALQLPNYMLPQHIVVCSTMPLTNNGKIDRTQLRLSAANIAMASHEDKQDCVTDNEKYVAEVWAQVLGVTPSRTDNFFLLGGDSLHATRITAVLGEVGFNSVKLSDVFSLPVLSDFARHLEFDAGEISSQITLVHNENERYQPFVLTDVQQAYIMGRNEGFVMGGVGTHFYSEFEADGFDVTRLEQALMRLIERHDTLRIVFDDQGQQVCIPSALYCPMEIVSCTEKQWEEVVTHQREVLSHRVLNPQVWPLFHLTLIESECGKKRLCIGLDNVILDGLSMRIFFAELGILYRDLEADLPELGITFRDYQQQVYLQEEHESQTLAKSYWLSRLPSLPEAPRLPLSMEPNQLEKPRFVRRQSCLSKELWSRLTEKARECAITPSCLLLNCYAQVLAKWSESSSHCINVTLFDRKPVHDNIQHIMGDFTSLLLLETNQIAGESWLQSAERLQQQLWQDLEYADVSAVWVIRELAKLKEVTDLSMPVVFTSALGADTSLDESSELGITRSVWGVSQTPQVWIDHQVFEQDGELHFNWDVVEALFPDGVVDAMFNSYCQLLEQLADCDWSQPSPIALPASQREVRTLVNSTQDVVPLRAMHISVYEKMQATPEATAIVANGQRYKYRDLHTKVSQAAYQLQKHGIAKGDCVGVMLPRSIEQIASVLAIQWIGAAYVPLATDWPKARVESVLAQACIKFVICDRNELFENGGQGINVESLLASEEALVEPLQSTLDELAYVIFTSGSTGTPKGVAITHGAAMNTIEAINRQHNVTADDSVLALSALYFDLSVYDIFGLLSVGGKLVLINDEQTRDVGVWLELVQQHQITLWNTVPALLEMLLMGNESQAECQLLTSLRCVMLSGDWINLELPERLRRNSCLAKFVAMGGATEAAIWSNYCVVQQVEKQWRSIPYGKPLPNQCFRVASDIGDDCPDWVAGELWIGGDGVAQGYIGNKELTQQQFCEHQSQRWYRTGDIGRYWPDGTIEFLGRRDHQVKVAGLRIELGEIVKALKSCAGVKDAIVLIEHHDSRPKIHAYLLSNMAVELSIIQPQLLNYLPSYSMPDGYAVLQEWPLTANGKVDRNVLKTLELSISNESEFVAPSTDEEIVLTQAMQQVLGINTPISASDNFFALGGDSFVAIQLASTLQQQHGITLPLHAVFNLQTISRIALALETSEKESNEVDFEEGTL</sequence>
<dbReference type="GO" id="GO:0016874">
    <property type="term" value="F:ligase activity"/>
    <property type="evidence" value="ECO:0007669"/>
    <property type="project" value="UniProtKB-KW"/>
</dbReference>
<dbReference type="Gene3D" id="3.30.559.30">
    <property type="entry name" value="Nonribosomal peptide synthetase, condensation domain"/>
    <property type="match status" value="2"/>
</dbReference>
<feature type="transmembrane region" description="Helical" evidence="11">
    <location>
        <begin position="72"/>
        <end position="90"/>
    </location>
</feature>
<evidence type="ECO:0000259" key="12">
    <source>
        <dbReference type="PROSITE" id="PS50075"/>
    </source>
</evidence>
<dbReference type="UniPathway" id="UPA00094"/>
<dbReference type="GO" id="GO:0004315">
    <property type="term" value="F:3-oxoacyl-[acyl-carrier-protein] synthase activity"/>
    <property type="evidence" value="ECO:0007669"/>
    <property type="project" value="InterPro"/>
</dbReference>
<dbReference type="Gene3D" id="3.40.50.150">
    <property type="entry name" value="Vaccinia Virus protein VP39"/>
    <property type="match status" value="1"/>
</dbReference>
<feature type="domain" description="Carrier" evidence="12">
    <location>
        <begin position="1222"/>
        <end position="1298"/>
    </location>
</feature>
<dbReference type="Pfam" id="PF00668">
    <property type="entry name" value="Condensation"/>
    <property type="match status" value="2"/>
</dbReference>
<dbReference type="SUPFAM" id="SSF47336">
    <property type="entry name" value="ACP-like"/>
    <property type="match status" value="4"/>
</dbReference>
<keyword evidence="7" id="KW-0436">Ligase</keyword>
<keyword evidence="11" id="KW-0812">Transmembrane</keyword>
<gene>
    <name evidence="14" type="ORF">BTO10_07735</name>
</gene>
<dbReference type="Gene3D" id="3.40.50.12780">
    <property type="entry name" value="N-terminal domain of ligase-like"/>
    <property type="match status" value="3"/>
</dbReference>
<feature type="domain" description="Carrier" evidence="12">
    <location>
        <begin position="569"/>
        <end position="644"/>
    </location>
</feature>
<dbReference type="Gene3D" id="3.30.300.30">
    <property type="match status" value="4"/>
</dbReference>
<dbReference type="InterPro" id="IPR040097">
    <property type="entry name" value="FAAL/FAAC"/>
</dbReference>
<dbReference type="Proteomes" id="UP000238707">
    <property type="component" value="Unassembled WGS sequence"/>
</dbReference>
<dbReference type="InterPro" id="IPR014030">
    <property type="entry name" value="Ketoacyl_synth_N"/>
</dbReference>